<proteinExistence type="predicted"/>
<protein>
    <submittedName>
        <fullName evidence="1">Uncharacterized protein</fullName>
    </submittedName>
</protein>
<reference evidence="1" key="1">
    <citation type="submission" date="2017-05" db="UniProtKB">
        <authorList>
            <consortium name="EnsemblMetazoa"/>
        </authorList>
    </citation>
    <scope>IDENTIFICATION</scope>
</reference>
<dbReference type="SUPFAM" id="SSF55315">
    <property type="entry name" value="L30e-like"/>
    <property type="match status" value="1"/>
</dbReference>
<evidence type="ECO:0000313" key="1">
    <source>
        <dbReference type="EnsemblMetazoa" id="Aqu2.1.27163_001"/>
    </source>
</evidence>
<dbReference type="Gene3D" id="3.30.1330.30">
    <property type="match status" value="1"/>
</dbReference>
<dbReference type="AlphaFoldDB" id="A0A1X7UI71"/>
<name>A0A1X7UI71_AMPQE</name>
<organism evidence="1">
    <name type="scientific">Amphimedon queenslandica</name>
    <name type="common">Sponge</name>
    <dbReference type="NCBI Taxonomy" id="400682"/>
    <lineage>
        <taxon>Eukaryota</taxon>
        <taxon>Metazoa</taxon>
        <taxon>Porifera</taxon>
        <taxon>Demospongiae</taxon>
        <taxon>Heteroscleromorpha</taxon>
        <taxon>Haplosclerida</taxon>
        <taxon>Niphatidae</taxon>
        <taxon>Amphimedon</taxon>
    </lineage>
</organism>
<accession>A0A1X7UI71</accession>
<sequence>LPRRRGELLFGLAPCLAALQAARRRVYSVVLQKGFMEGAFEKDLKWLVSENVKRYVSSHGTKLYRVDKETLEGLIGKKPSHQVCRVAWDFVLTMKYENV</sequence>
<dbReference type="InterPro" id="IPR029064">
    <property type="entry name" value="Ribosomal_eL30-like_sf"/>
</dbReference>
<dbReference type="EnsemblMetazoa" id="Aqu2.1.27163_001">
    <property type="protein sequence ID" value="Aqu2.1.27163_001"/>
    <property type="gene ID" value="Aqu2.1.27163"/>
</dbReference>
<dbReference type="InParanoid" id="A0A1X7UI71"/>